<feature type="non-terminal residue" evidence="2">
    <location>
        <position position="300"/>
    </location>
</feature>
<sequence>GDSDIIDDESENEEMNDSKDSAQYNSEAIEVMPDIKIQPRIPVQEASLSLAAPADKPETAKKDRRFGFFSKEKKPKDKLDISGAKEFMQIHFTLRKFYFDLLYPPGPNGRRRAMLRLGALWFQSLGARGAPYRLWSCLAPPLVVVALPVGDTMYKHPALGLQVQEASAVFSAAPKDGPELRTFMLFDEQMSREKQKKAGLARPVLQLRAAKLKPNQMSEAEARQSPWGRKGSKSIPAPWRIGVCVEPFRATILKSFVLRVKDFLLSYLTVPNLDPAELTKRAQPGARTLEDPCHLWVQLQ</sequence>
<dbReference type="EMBL" id="CAMXCT010005442">
    <property type="protein sequence ID" value="CAI4012362.1"/>
    <property type="molecule type" value="Genomic_DNA"/>
</dbReference>
<comment type="caution">
    <text evidence="2">The sequence shown here is derived from an EMBL/GenBank/DDBJ whole genome shotgun (WGS) entry which is preliminary data.</text>
</comment>
<protein>
    <submittedName>
        <fullName evidence="2">Uncharacterized protein</fullName>
    </submittedName>
</protein>
<feature type="compositionally biased region" description="Acidic residues" evidence="1">
    <location>
        <begin position="1"/>
        <end position="15"/>
    </location>
</feature>
<reference evidence="3 4" key="2">
    <citation type="submission" date="2024-05" db="EMBL/GenBank/DDBJ databases">
        <authorList>
            <person name="Chen Y."/>
            <person name="Shah S."/>
            <person name="Dougan E. K."/>
            <person name="Thang M."/>
            <person name="Chan C."/>
        </authorList>
    </citation>
    <scope>NUCLEOTIDE SEQUENCE [LARGE SCALE GENOMIC DNA]</scope>
</reference>
<evidence type="ECO:0000313" key="3">
    <source>
        <dbReference type="EMBL" id="CAL4799674.1"/>
    </source>
</evidence>
<feature type="non-terminal residue" evidence="2">
    <location>
        <position position="1"/>
    </location>
</feature>
<accession>A0A9P1DN07</accession>
<feature type="region of interest" description="Disordered" evidence="1">
    <location>
        <begin position="48"/>
        <end position="67"/>
    </location>
</feature>
<evidence type="ECO:0000313" key="2">
    <source>
        <dbReference type="EMBL" id="CAI4012362.1"/>
    </source>
</evidence>
<keyword evidence="4" id="KW-1185">Reference proteome</keyword>
<reference evidence="2" key="1">
    <citation type="submission" date="2022-10" db="EMBL/GenBank/DDBJ databases">
        <authorList>
            <person name="Chen Y."/>
            <person name="Dougan E. K."/>
            <person name="Chan C."/>
            <person name="Rhodes N."/>
            <person name="Thang M."/>
        </authorList>
    </citation>
    <scope>NUCLEOTIDE SEQUENCE</scope>
</reference>
<gene>
    <name evidence="2" type="ORF">C1SCF055_LOCUS37429</name>
</gene>
<proteinExistence type="predicted"/>
<dbReference type="OrthoDB" id="443699at2759"/>
<dbReference type="Proteomes" id="UP001152797">
    <property type="component" value="Unassembled WGS sequence"/>
</dbReference>
<evidence type="ECO:0000256" key="1">
    <source>
        <dbReference type="SAM" id="MobiDB-lite"/>
    </source>
</evidence>
<feature type="region of interest" description="Disordered" evidence="1">
    <location>
        <begin position="1"/>
        <end position="25"/>
    </location>
</feature>
<dbReference type="EMBL" id="CAMXCT030005442">
    <property type="protein sequence ID" value="CAL4799674.1"/>
    <property type="molecule type" value="Genomic_DNA"/>
</dbReference>
<organism evidence="2">
    <name type="scientific">Cladocopium goreaui</name>
    <dbReference type="NCBI Taxonomy" id="2562237"/>
    <lineage>
        <taxon>Eukaryota</taxon>
        <taxon>Sar</taxon>
        <taxon>Alveolata</taxon>
        <taxon>Dinophyceae</taxon>
        <taxon>Suessiales</taxon>
        <taxon>Symbiodiniaceae</taxon>
        <taxon>Cladocopium</taxon>
    </lineage>
</organism>
<dbReference type="EMBL" id="CAMXCT020005442">
    <property type="protein sequence ID" value="CAL1165737.1"/>
    <property type="molecule type" value="Genomic_DNA"/>
</dbReference>
<name>A0A9P1DN07_9DINO</name>
<dbReference type="AlphaFoldDB" id="A0A9P1DN07"/>
<evidence type="ECO:0000313" key="4">
    <source>
        <dbReference type="Proteomes" id="UP001152797"/>
    </source>
</evidence>